<evidence type="ECO:0000313" key="3">
    <source>
        <dbReference type="Proteomes" id="UP000546007"/>
    </source>
</evidence>
<feature type="signal peptide" evidence="1">
    <location>
        <begin position="1"/>
        <end position="20"/>
    </location>
</feature>
<sequence length="395" mass="45691">MKRKKLLLITLLALSLQSLSAQGLLSHLNDTTNGRSLFERVSNIEKKNNTFNLKLHMQATFNSAFTDGTFEQAAFKMNQLRLEARGDINDWLSYRWRQRLNSSNTPHALDNLPSSIDYAMISVRLTDQFVTSIGKQAAAYGGFEYDLDPIEIYQYSDMIDYMLFDFMTGITFSYQVTPTQEIALQVVNSRTASMDDIYGQLPEDVEESRAPLAYTANWNGNFFSDKFRTRWSYSLLSLAKGYNNHFYAIGNELDLGKFNMYLDFYLSDEELDNRGIISSLYRLQGEADCIKNARYESWVTKLNYRFQPKWNIFVKGMYENASVYKHSDQLEKGKYRTAYGYFGGIEYYPTTENLHFFASYIGRSYRFTDKAKTLGAENYSTSTLSIGLIYHIPLF</sequence>
<dbReference type="RefSeq" id="WP_124316192.1">
    <property type="nucleotide sequence ID" value="NZ_AP028155.1"/>
</dbReference>
<dbReference type="Proteomes" id="UP000546007">
    <property type="component" value="Unassembled WGS sequence"/>
</dbReference>
<reference evidence="2 3" key="1">
    <citation type="submission" date="2020-08" db="EMBL/GenBank/DDBJ databases">
        <title>Genomic Encyclopedia of Type Strains, Phase IV (KMG-IV): sequencing the most valuable type-strain genomes for metagenomic binning, comparative biology and taxonomic classification.</title>
        <authorList>
            <person name="Goeker M."/>
        </authorList>
    </citation>
    <scope>NUCLEOTIDE SEQUENCE [LARGE SCALE GENOMIC DNA]</scope>
    <source>
        <strain evidence="2 3">DSM 105721</strain>
    </source>
</reference>
<evidence type="ECO:0008006" key="4">
    <source>
        <dbReference type="Google" id="ProtNLM"/>
    </source>
</evidence>
<feature type="chain" id="PRO_5030735203" description="Porin" evidence="1">
    <location>
        <begin position="21"/>
        <end position="395"/>
    </location>
</feature>
<dbReference type="Pfam" id="PF07396">
    <property type="entry name" value="Porin_O_P"/>
    <property type="match status" value="1"/>
</dbReference>
<proteinExistence type="predicted"/>
<gene>
    <name evidence="2" type="ORF">GGR14_000172</name>
</gene>
<keyword evidence="3" id="KW-1185">Reference proteome</keyword>
<dbReference type="AlphaFoldDB" id="A0A7W6MX25"/>
<evidence type="ECO:0000256" key="1">
    <source>
        <dbReference type="SAM" id="SignalP"/>
    </source>
</evidence>
<protein>
    <recommendedName>
        <fullName evidence="4">Porin</fullName>
    </recommendedName>
</protein>
<name>A0A7W6MX25_9BACT</name>
<dbReference type="OrthoDB" id="846879at2"/>
<organism evidence="2 3">
    <name type="scientific">Butyricimonas faecihominis</name>
    <dbReference type="NCBI Taxonomy" id="1472416"/>
    <lineage>
        <taxon>Bacteria</taxon>
        <taxon>Pseudomonadati</taxon>
        <taxon>Bacteroidota</taxon>
        <taxon>Bacteroidia</taxon>
        <taxon>Bacteroidales</taxon>
        <taxon>Odoribacteraceae</taxon>
        <taxon>Butyricimonas</taxon>
    </lineage>
</organism>
<comment type="caution">
    <text evidence="2">The sequence shown here is derived from an EMBL/GenBank/DDBJ whole genome shotgun (WGS) entry which is preliminary data.</text>
</comment>
<dbReference type="InterPro" id="IPR010870">
    <property type="entry name" value="Porin_O/P"/>
</dbReference>
<evidence type="ECO:0000313" key="2">
    <source>
        <dbReference type="EMBL" id="MBB4024411.1"/>
    </source>
</evidence>
<dbReference type="EMBL" id="JACIES010000001">
    <property type="protein sequence ID" value="MBB4024411.1"/>
    <property type="molecule type" value="Genomic_DNA"/>
</dbReference>
<dbReference type="GeneID" id="93100628"/>
<accession>A0A7W6MX25</accession>
<keyword evidence="1" id="KW-0732">Signal</keyword>